<sequence>MEGRNASCISAGHGQSQLNYSVWDNCTCALLPLCDPSEFIVGNVHSFRSVQAVSGRVPEIRIPVRKRDSPDFKVTRQARTGYSVDASVTTSTGYCWGLVRSQPSLLVGI</sequence>
<accession>A0AAJ4XNZ4</accession>
<protein>
    <submittedName>
        <fullName evidence="1">Uncharacterized protein</fullName>
    </submittedName>
</protein>
<keyword evidence="2" id="KW-1185">Reference proteome</keyword>
<dbReference type="Proteomes" id="UP001294444">
    <property type="component" value="Unassembled WGS sequence"/>
</dbReference>
<gene>
    <name evidence="1" type="ORF">MEPE_04558</name>
</gene>
<proteinExistence type="predicted"/>
<evidence type="ECO:0000313" key="2">
    <source>
        <dbReference type="Proteomes" id="UP001294444"/>
    </source>
</evidence>
<evidence type="ECO:0000313" key="1">
    <source>
        <dbReference type="EMBL" id="SNX85849.1"/>
    </source>
</evidence>
<comment type="caution">
    <text evidence="1">The sequence shown here is derived from an EMBL/GenBank/DDBJ whole genome shotgun (WGS) entry which is preliminary data.</text>
</comment>
<organism evidence="1 2">
    <name type="scientific">Melanopsichium pennsylvanicum</name>
    <dbReference type="NCBI Taxonomy" id="63383"/>
    <lineage>
        <taxon>Eukaryota</taxon>
        <taxon>Fungi</taxon>
        <taxon>Dikarya</taxon>
        <taxon>Basidiomycota</taxon>
        <taxon>Ustilaginomycotina</taxon>
        <taxon>Ustilaginomycetes</taxon>
        <taxon>Ustilaginales</taxon>
        <taxon>Ustilaginaceae</taxon>
        <taxon>Melanopsichium</taxon>
    </lineage>
</organism>
<dbReference type="EMBL" id="OAPG01000011">
    <property type="protein sequence ID" value="SNX85849.1"/>
    <property type="molecule type" value="Genomic_DNA"/>
</dbReference>
<reference evidence="1" key="1">
    <citation type="submission" date="2023-10" db="EMBL/GenBank/DDBJ databases">
        <authorList>
            <person name="Guldener U."/>
        </authorList>
    </citation>
    <scope>NUCLEOTIDE SEQUENCE</scope>
    <source>
        <strain evidence="1">Mp4</strain>
    </source>
</reference>
<dbReference type="AlphaFoldDB" id="A0AAJ4XNZ4"/>
<name>A0AAJ4XNZ4_9BASI</name>